<keyword evidence="1" id="KW-0472">Membrane</keyword>
<feature type="transmembrane region" description="Helical" evidence="1">
    <location>
        <begin position="12"/>
        <end position="33"/>
    </location>
</feature>
<evidence type="ECO:0000256" key="1">
    <source>
        <dbReference type="SAM" id="Phobius"/>
    </source>
</evidence>
<sequence length="332" mass="36371">MHRDRPLWMRRLGWALHGFLRFVLIVSLLPYAWAKVFLSQMGLVDYADALYTVGEKSPMGLLWTFMAYSPTVQVLAGLAELAVAVLLVFRRTAWLGGLLGTVALGVVFLLNLLYDVPVKQLALALTVGLLIVALPELPRVARFVAGRPVGGLRQVPPLLPWPRVHAVARWLVPALGVLLVLAPGVGFPLVGGLPQQSSSELPGVYRVVADPAPPAPELAADRRWQEVAFGQWLGATGASRLTIRLANGDLIEGRYRPVRDGVVAVDLYPVLAGDRPLIREVERTVELTWNIRPDGTVALRGAGQDLVLASDPELRYLFDRDFSWAPTVPINR</sequence>
<accession>A0ABS4VMW1</accession>
<feature type="transmembrane region" description="Helical" evidence="1">
    <location>
        <begin position="170"/>
        <end position="190"/>
    </location>
</feature>
<organism evidence="2 3">
    <name type="scientific">Pseudonocardia parietis</name>
    <dbReference type="NCBI Taxonomy" id="570936"/>
    <lineage>
        <taxon>Bacteria</taxon>
        <taxon>Bacillati</taxon>
        <taxon>Actinomycetota</taxon>
        <taxon>Actinomycetes</taxon>
        <taxon>Pseudonocardiales</taxon>
        <taxon>Pseudonocardiaceae</taxon>
        <taxon>Pseudonocardia</taxon>
    </lineage>
</organism>
<comment type="caution">
    <text evidence="2">The sequence shown here is derived from an EMBL/GenBank/DDBJ whole genome shotgun (WGS) entry which is preliminary data.</text>
</comment>
<feature type="transmembrane region" description="Helical" evidence="1">
    <location>
        <begin position="120"/>
        <end position="137"/>
    </location>
</feature>
<proteinExistence type="predicted"/>
<keyword evidence="1" id="KW-1133">Transmembrane helix</keyword>
<gene>
    <name evidence="2" type="ORF">JOF36_000928</name>
</gene>
<feature type="transmembrane region" description="Helical" evidence="1">
    <location>
        <begin position="65"/>
        <end position="87"/>
    </location>
</feature>
<reference evidence="2 3" key="1">
    <citation type="submission" date="2021-03" db="EMBL/GenBank/DDBJ databases">
        <title>Sequencing the genomes of 1000 actinobacteria strains.</title>
        <authorList>
            <person name="Klenk H.-P."/>
        </authorList>
    </citation>
    <scope>NUCLEOTIDE SEQUENCE [LARGE SCALE GENOMIC DNA]</scope>
    <source>
        <strain evidence="2 3">DSM 45256</strain>
    </source>
</reference>
<keyword evidence="1" id="KW-0812">Transmembrane</keyword>
<dbReference type="EMBL" id="JAGINU010000001">
    <property type="protein sequence ID" value="MBP2365232.1"/>
    <property type="molecule type" value="Genomic_DNA"/>
</dbReference>
<evidence type="ECO:0000313" key="3">
    <source>
        <dbReference type="Proteomes" id="UP001519295"/>
    </source>
</evidence>
<name>A0ABS4VMW1_9PSEU</name>
<evidence type="ECO:0000313" key="2">
    <source>
        <dbReference type="EMBL" id="MBP2365232.1"/>
    </source>
</evidence>
<dbReference type="RefSeq" id="WP_210025164.1">
    <property type="nucleotide sequence ID" value="NZ_JAGINU010000001.1"/>
</dbReference>
<evidence type="ECO:0008006" key="4">
    <source>
        <dbReference type="Google" id="ProtNLM"/>
    </source>
</evidence>
<dbReference type="Proteomes" id="UP001519295">
    <property type="component" value="Unassembled WGS sequence"/>
</dbReference>
<feature type="transmembrane region" description="Helical" evidence="1">
    <location>
        <begin position="94"/>
        <end position="114"/>
    </location>
</feature>
<keyword evidence="3" id="KW-1185">Reference proteome</keyword>
<protein>
    <recommendedName>
        <fullName evidence="4">DoxX-like protein</fullName>
    </recommendedName>
</protein>